<gene>
    <name evidence="2" type="ORF">BS47DRAFT_1200993</name>
</gene>
<dbReference type="InterPro" id="IPR013898">
    <property type="entry name" value="Atg43"/>
</dbReference>
<accession>A0A9P6DUX1</accession>
<proteinExistence type="predicted"/>
<comment type="caution">
    <text evidence="2">The sequence shown here is derived from an EMBL/GenBank/DDBJ whole genome shotgun (WGS) entry which is preliminary data.</text>
</comment>
<dbReference type="AlphaFoldDB" id="A0A9P6DUX1"/>
<organism evidence="2 3">
    <name type="scientific">Hydnum rufescens UP504</name>
    <dbReference type="NCBI Taxonomy" id="1448309"/>
    <lineage>
        <taxon>Eukaryota</taxon>
        <taxon>Fungi</taxon>
        <taxon>Dikarya</taxon>
        <taxon>Basidiomycota</taxon>
        <taxon>Agaricomycotina</taxon>
        <taxon>Agaricomycetes</taxon>
        <taxon>Cantharellales</taxon>
        <taxon>Hydnaceae</taxon>
        <taxon>Hydnum</taxon>
    </lineage>
</organism>
<dbReference type="Proteomes" id="UP000886523">
    <property type="component" value="Unassembled WGS sequence"/>
</dbReference>
<dbReference type="GO" id="GO:0140580">
    <property type="term" value="F:mitochondrion autophagosome adaptor activity"/>
    <property type="evidence" value="ECO:0007669"/>
    <property type="project" value="InterPro"/>
</dbReference>
<name>A0A9P6DUX1_9AGAM</name>
<evidence type="ECO:0000256" key="1">
    <source>
        <dbReference type="SAM" id="MobiDB-lite"/>
    </source>
</evidence>
<protein>
    <submittedName>
        <fullName evidence="2">Uncharacterized protein</fullName>
    </submittedName>
</protein>
<keyword evidence="3" id="KW-1185">Reference proteome</keyword>
<dbReference type="OrthoDB" id="2430343at2759"/>
<sequence>MSGTSRRALGKIRLLTPPQIMPTWDPSDNAPRHRKSDGPSPKLNVASGRNFRTPLPDLRFEQSYLKSIAPYLHVLLPPSNPIAGERVGDGSTAGHATTTGEHSALDLIGTPSIYGVPISIRWSGVVWVTVRDQIINPFIQGVVWYAQLKYSPCHKYRK</sequence>
<dbReference type="EMBL" id="MU129005">
    <property type="protein sequence ID" value="KAF9511090.1"/>
    <property type="molecule type" value="Genomic_DNA"/>
</dbReference>
<dbReference type="PANTHER" id="PTHR38699">
    <property type="entry name" value="CHROMOSOME 1, WHOLE GENOME SHOTGUN SEQUENCE"/>
    <property type="match status" value="1"/>
</dbReference>
<evidence type="ECO:0000313" key="3">
    <source>
        <dbReference type="Proteomes" id="UP000886523"/>
    </source>
</evidence>
<dbReference type="GO" id="GO:0000423">
    <property type="term" value="P:mitophagy"/>
    <property type="evidence" value="ECO:0007669"/>
    <property type="project" value="InterPro"/>
</dbReference>
<feature type="region of interest" description="Disordered" evidence="1">
    <location>
        <begin position="1"/>
        <end position="48"/>
    </location>
</feature>
<dbReference type="Pfam" id="PF08589">
    <property type="entry name" value="ATG43"/>
    <property type="match status" value="1"/>
</dbReference>
<reference evidence="2" key="1">
    <citation type="journal article" date="2020" name="Nat. Commun.">
        <title>Large-scale genome sequencing of mycorrhizal fungi provides insights into the early evolution of symbiotic traits.</title>
        <authorList>
            <person name="Miyauchi S."/>
            <person name="Kiss E."/>
            <person name="Kuo A."/>
            <person name="Drula E."/>
            <person name="Kohler A."/>
            <person name="Sanchez-Garcia M."/>
            <person name="Morin E."/>
            <person name="Andreopoulos B."/>
            <person name="Barry K.W."/>
            <person name="Bonito G."/>
            <person name="Buee M."/>
            <person name="Carver A."/>
            <person name="Chen C."/>
            <person name="Cichocki N."/>
            <person name="Clum A."/>
            <person name="Culley D."/>
            <person name="Crous P.W."/>
            <person name="Fauchery L."/>
            <person name="Girlanda M."/>
            <person name="Hayes R.D."/>
            <person name="Keri Z."/>
            <person name="LaButti K."/>
            <person name="Lipzen A."/>
            <person name="Lombard V."/>
            <person name="Magnuson J."/>
            <person name="Maillard F."/>
            <person name="Murat C."/>
            <person name="Nolan M."/>
            <person name="Ohm R.A."/>
            <person name="Pangilinan J."/>
            <person name="Pereira M.F."/>
            <person name="Perotto S."/>
            <person name="Peter M."/>
            <person name="Pfister S."/>
            <person name="Riley R."/>
            <person name="Sitrit Y."/>
            <person name="Stielow J.B."/>
            <person name="Szollosi G."/>
            <person name="Zifcakova L."/>
            <person name="Stursova M."/>
            <person name="Spatafora J.W."/>
            <person name="Tedersoo L."/>
            <person name="Vaario L.M."/>
            <person name="Yamada A."/>
            <person name="Yan M."/>
            <person name="Wang P."/>
            <person name="Xu J."/>
            <person name="Bruns T."/>
            <person name="Baldrian P."/>
            <person name="Vilgalys R."/>
            <person name="Dunand C."/>
            <person name="Henrissat B."/>
            <person name="Grigoriev I.V."/>
            <person name="Hibbett D."/>
            <person name="Nagy L.G."/>
            <person name="Martin F.M."/>
        </authorList>
    </citation>
    <scope>NUCLEOTIDE SEQUENCE</scope>
    <source>
        <strain evidence="2">UP504</strain>
    </source>
</reference>
<dbReference type="PANTHER" id="PTHR38699:SF1">
    <property type="entry name" value="MITOPHAGY RECEPTOR ATG43"/>
    <property type="match status" value="1"/>
</dbReference>
<evidence type="ECO:0000313" key="2">
    <source>
        <dbReference type="EMBL" id="KAF9511090.1"/>
    </source>
</evidence>